<dbReference type="Proteomes" id="UP001180616">
    <property type="component" value="Chromosome"/>
</dbReference>
<dbReference type="RefSeq" id="WP_309540245.1">
    <property type="nucleotide sequence ID" value="NZ_CP133659.1"/>
</dbReference>
<sequence length="309" mass="36504">MHKIYKYRRIDIRNIESLCEDTLYFSPPSSFNDPFECEPTIESDSSNEDLEKILYKLIYSRTYRESMRILKNANIDEDYKKNVSKEKARNFSNSKINELRYLATDDEYEGGVEVAKNRLLAHEVRREILKWQRKGICCFSTSHKEPLMWSHYADSHRGMCVGYDFKRVPEPQVSRVEYGGDRIIRTSTIWKAIFEKDIDAKKTINDKLFLRKASQWKYEKEYRIFMEYGVQESPLRMLDVTFGMRASGTAMYAVVSALRKRNNPVKFYVVNEVYGKFTLQRKRLDVDDILSSYPRIAQSGYEIFGEVCD</sequence>
<evidence type="ECO:0000313" key="1">
    <source>
        <dbReference type="EMBL" id="WMW64135.1"/>
    </source>
</evidence>
<gene>
    <name evidence="1" type="ORF">KPS_002120</name>
</gene>
<dbReference type="InterPro" id="IPR021352">
    <property type="entry name" value="DUF2971"/>
</dbReference>
<evidence type="ECO:0000313" key="2">
    <source>
        <dbReference type="Proteomes" id="UP001180616"/>
    </source>
</evidence>
<keyword evidence="2" id="KW-1185">Reference proteome</keyword>
<name>A0ABY9QX92_9BACT</name>
<dbReference type="EMBL" id="CP133659">
    <property type="protein sequence ID" value="WMW64135.1"/>
    <property type="molecule type" value="Genomic_DNA"/>
</dbReference>
<reference evidence="1" key="1">
    <citation type="submission" date="2023-09" db="EMBL/GenBank/DDBJ databases">
        <authorList>
            <consortium name="CW5 consortium"/>
            <person name="Lu C.-W."/>
        </authorList>
    </citation>
    <scope>NUCLEOTIDE SEQUENCE</scope>
    <source>
        <strain evidence="1">KPS</strain>
    </source>
</reference>
<proteinExistence type="predicted"/>
<organism evidence="1 2">
    <name type="scientific">Nitratidesulfovibrio liaohensis</name>
    <dbReference type="NCBI Taxonomy" id="2604158"/>
    <lineage>
        <taxon>Bacteria</taxon>
        <taxon>Pseudomonadati</taxon>
        <taxon>Thermodesulfobacteriota</taxon>
        <taxon>Desulfovibrionia</taxon>
        <taxon>Desulfovibrionales</taxon>
        <taxon>Desulfovibrionaceae</taxon>
        <taxon>Nitratidesulfovibrio</taxon>
    </lineage>
</organism>
<accession>A0ABY9QX92</accession>
<protein>
    <submittedName>
        <fullName evidence="1">DUF2971 domain-containing protein</fullName>
    </submittedName>
</protein>
<dbReference type="Pfam" id="PF11185">
    <property type="entry name" value="DUF2971"/>
    <property type="match status" value="1"/>
</dbReference>